<keyword evidence="3" id="KW-1185">Reference proteome</keyword>
<reference evidence="2" key="1">
    <citation type="journal article" date="2023" name="G3 (Bethesda)">
        <title>A reference genome for the long-term kleptoplast-retaining sea slug Elysia crispata morphotype clarki.</title>
        <authorList>
            <person name="Eastman K.E."/>
            <person name="Pendleton A.L."/>
            <person name="Shaikh M.A."/>
            <person name="Suttiyut T."/>
            <person name="Ogas R."/>
            <person name="Tomko P."/>
            <person name="Gavelis G."/>
            <person name="Widhalm J.R."/>
            <person name="Wisecaver J.H."/>
        </authorList>
    </citation>
    <scope>NUCLEOTIDE SEQUENCE</scope>
    <source>
        <strain evidence="2">ECLA1</strain>
    </source>
</reference>
<dbReference type="EMBL" id="JAWDGP010003079">
    <property type="protein sequence ID" value="KAK3777446.1"/>
    <property type="molecule type" value="Genomic_DNA"/>
</dbReference>
<evidence type="ECO:0000313" key="3">
    <source>
        <dbReference type="Proteomes" id="UP001283361"/>
    </source>
</evidence>
<dbReference type="PROSITE" id="PS50227">
    <property type="entry name" value="G_PROTEIN_RECEP_F2_3"/>
    <property type="match status" value="1"/>
</dbReference>
<dbReference type="SMART" id="SM00008">
    <property type="entry name" value="HormR"/>
    <property type="match status" value="1"/>
</dbReference>
<sequence length="220" mass="24714">MSGPTLPTNSWSAISSDIVKYKPSSGSAIPSGLVKLYQQVVDNIYCPTHFDDWLCWDFTLAGTTATQQCPYKFNDQLRADKEAEKVCLEDGTWYVNPISNKTWTDYSNCATDVSRKNQRRADIDHNTRTEVHAKPGTMRDTGLRVCSHLTKREHVDHDKGTEVHAKPGTVRDTGLRVCSHLTKREHVDHAKGTEVPDKSGTVRDQSVCVTHTVRKGPCWE</sequence>
<dbReference type="InterPro" id="IPR036445">
    <property type="entry name" value="GPCR_2_extracell_dom_sf"/>
</dbReference>
<dbReference type="InterPro" id="IPR050332">
    <property type="entry name" value="GPCR_2"/>
</dbReference>
<dbReference type="GO" id="GO:0007188">
    <property type="term" value="P:adenylate cyclase-modulating G protein-coupled receptor signaling pathway"/>
    <property type="evidence" value="ECO:0007669"/>
    <property type="project" value="TreeGrafter"/>
</dbReference>
<dbReference type="InterPro" id="IPR017983">
    <property type="entry name" value="GPCR_2_secretin-like_CS"/>
</dbReference>
<evidence type="ECO:0000259" key="1">
    <source>
        <dbReference type="PROSITE" id="PS50227"/>
    </source>
</evidence>
<dbReference type="Proteomes" id="UP001283361">
    <property type="component" value="Unassembled WGS sequence"/>
</dbReference>
<dbReference type="GO" id="GO:0008528">
    <property type="term" value="F:G protein-coupled peptide receptor activity"/>
    <property type="evidence" value="ECO:0007669"/>
    <property type="project" value="TreeGrafter"/>
</dbReference>
<dbReference type="GO" id="GO:0005886">
    <property type="term" value="C:plasma membrane"/>
    <property type="evidence" value="ECO:0007669"/>
    <property type="project" value="TreeGrafter"/>
</dbReference>
<proteinExistence type="predicted"/>
<dbReference type="PANTHER" id="PTHR45620:SF42">
    <property type="entry name" value="G-PROTEIN COUPLED RECEPTOR SEB-2"/>
    <property type="match status" value="1"/>
</dbReference>
<dbReference type="SUPFAM" id="SSF111418">
    <property type="entry name" value="Hormone receptor domain"/>
    <property type="match status" value="1"/>
</dbReference>
<organism evidence="2 3">
    <name type="scientific">Elysia crispata</name>
    <name type="common">lettuce slug</name>
    <dbReference type="NCBI Taxonomy" id="231223"/>
    <lineage>
        <taxon>Eukaryota</taxon>
        <taxon>Metazoa</taxon>
        <taxon>Spiralia</taxon>
        <taxon>Lophotrochozoa</taxon>
        <taxon>Mollusca</taxon>
        <taxon>Gastropoda</taxon>
        <taxon>Heterobranchia</taxon>
        <taxon>Euthyneura</taxon>
        <taxon>Panpulmonata</taxon>
        <taxon>Sacoglossa</taxon>
        <taxon>Placobranchoidea</taxon>
        <taxon>Plakobranchidae</taxon>
        <taxon>Elysia</taxon>
    </lineage>
</organism>
<dbReference type="InterPro" id="IPR001879">
    <property type="entry name" value="GPCR_2_extracellular_dom"/>
</dbReference>
<dbReference type="AlphaFoldDB" id="A0AAE0ZYV6"/>
<comment type="caution">
    <text evidence="2">The sequence shown here is derived from an EMBL/GenBank/DDBJ whole genome shotgun (WGS) entry which is preliminary data.</text>
</comment>
<dbReference type="PANTHER" id="PTHR45620">
    <property type="entry name" value="PDF RECEPTOR-LIKE PROTEIN-RELATED"/>
    <property type="match status" value="1"/>
</dbReference>
<dbReference type="Pfam" id="PF02793">
    <property type="entry name" value="HRM"/>
    <property type="match status" value="1"/>
</dbReference>
<feature type="domain" description="G-protein coupled receptors family 2 profile 1" evidence="1">
    <location>
        <begin position="45"/>
        <end position="113"/>
    </location>
</feature>
<evidence type="ECO:0000313" key="2">
    <source>
        <dbReference type="EMBL" id="KAK3777446.1"/>
    </source>
</evidence>
<dbReference type="Gene3D" id="4.10.1240.10">
    <property type="entry name" value="GPCR, family 2, extracellular hormone receptor domain"/>
    <property type="match status" value="1"/>
</dbReference>
<protein>
    <recommendedName>
        <fullName evidence="1">G-protein coupled receptors family 2 profile 1 domain-containing protein</fullName>
    </recommendedName>
</protein>
<dbReference type="PROSITE" id="PS00649">
    <property type="entry name" value="G_PROTEIN_RECEP_F2_1"/>
    <property type="match status" value="1"/>
</dbReference>
<gene>
    <name evidence="2" type="ORF">RRG08_032549</name>
</gene>
<name>A0AAE0ZYV6_9GAST</name>
<accession>A0AAE0ZYV6</accession>